<evidence type="ECO:0000313" key="1">
    <source>
        <dbReference type="EMBL" id="MFD0724533.1"/>
    </source>
</evidence>
<evidence type="ECO:0000313" key="2">
    <source>
        <dbReference type="Proteomes" id="UP001597110"/>
    </source>
</evidence>
<dbReference type="Proteomes" id="UP001597110">
    <property type="component" value="Unassembled WGS sequence"/>
</dbReference>
<dbReference type="EMBL" id="JBHTIF010000001">
    <property type="protein sequence ID" value="MFD0724533.1"/>
    <property type="molecule type" value="Genomic_DNA"/>
</dbReference>
<dbReference type="InterPro" id="IPR011008">
    <property type="entry name" value="Dimeric_a/b-barrel"/>
</dbReference>
<dbReference type="RefSeq" id="WP_386822187.1">
    <property type="nucleotide sequence ID" value="NZ_JBHTIF010000001.1"/>
</dbReference>
<sequence>MTASRRTGVLYEVNIEVDASAHEEYRAWLRDHIAEILALPGFTGAKLFEVLDPPASAGRIGLCVQYALKDQAALDDYLREHAPRLRADGMARFGGRFQASRRVLRATKR</sequence>
<gene>
    <name evidence="1" type="ORF">ACFQ0E_02865</name>
</gene>
<proteinExistence type="predicted"/>
<protein>
    <submittedName>
        <fullName evidence="1">DUF4286 family protein</fullName>
    </submittedName>
</protein>
<dbReference type="Pfam" id="PF14114">
    <property type="entry name" value="DUF4286"/>
    <property type="match status" value="1"/>
</dbReference>
<dbReference type="SUPFAM" id="SSF54909">
    <property type="entry name" value="Dimeric alpha+beta barrel"/>
    <property type="match status" value="1"/>
</dbReference>
<reference evidence="2" key="1">
    <citation type="journal article" date="2019" name="Int. J. Syst. Evol. Microbiol.">
        <title>The Global Catalogue of Microorganisms (GCM) 10K type strain sequencing project: providing services to taxonomists for standard genome sequencing and annotation.</title>
        <authorList>
            <consortium name="The Broad Institute Genomics Platform"/>
            <consortium name="The Broad Institute Genome Sequencing Center for Infectious Disease"/>
            <person name="Wu L."/>
            <person name="Ma J."/>
        </authorList>
    </citation>
    <scope>NUCLEOTIDE SEQUENCE [LARGE SCALE GENOMIC DNA]</scope>
    <source>
        <strain evidence="2">CCUG 55585</strain>
    </source>
</reference>
<name>A0ABW2Y8V7_9GAMM</name>
<organism evidence="1 2">
    <name type="scientific">Lysobacter brunescens</name>
    <dbReference type="NCBI Taxonomy" id="262323"/>
    <lineage>
        <taxon>Bacteria</taxon>
        <taxon>Pseudomonadati</taxon>
        <taxon>Pseudomonadota</taxon>
        <taxon>Gammaproteobacteria</taxon>
        <taxon>Lysobacterales</taxon>
        <taxon>Lysobacteraceae</taxon>
        <taxon>Lysobacter</taxon>
    </lineage>
</organism>
<accession>A0ABW2Y8V7</accession>
<comment type="caution">
    <text evidence="1">The sequence shown here is derived from an EMBL/GenBank/DDBJ whole genome shotgun (WGS) entry which is preliminary data.</text>
</comment>
<dbReference type="InterPro" id="IPR025563">
    <property type="entry name" value="DUF4286"/>
</dbReference>
<keyword evidence="2" id="KW-1185">Reference proteome</keyword>